<accession>A0A0C9VUY9</accession>
<dbReference type="HOGENOM" id="CLU_614188_0_0_1"/>
<sequence length="462" mass="52914">MDVKNQIIVEQSHTNGREPLGEENANFQPNQSFRLATIEDLPYELLSRIFLDAIPVISPSISHPWTFGENYSDSPHRVRQTLCLVSKYWREIIRDSPRIQACVALFAPPFTRTYENIHSRPRELINGLIDRSHRFLMDIYLRIEFRGAGRSVTYAERCVLVALRDQLHRTRTLVLHLGLIKLINLHDLFKPDTRIEAPHLERFHCTLGTHSDISSFTPGQLHAPKLHSAVICRISSILLQRFSPETCSSIRNISLYRLTANEVGTLRQCHNIQNLIIKSFQPLESNLNFSTLTQAEIHLPNPGENDNNTQFFHFPGMTSLTLRGRTSPIPLEFFSKHKYYGTLRELRLVSVEIRHEFCQTLLKCLPTIESLGIESSSLSDSFFEILSRGKDFCPKLQSLVILQLRLPPSLASVQNFVSSRLGLDSGDMIIFWLSHPAPLYHQLLSEPGRANGRFVYRASIRL</sequence>
<reference evidence="1 2" key="1">
    <citation type="submission" date="2014-06" db="EMBL/GenBank/DDBJ databases">
        <title>Evolutionary Origins and Diversification of the Mycorrhizal Mutualists.</title>
        <authorList>
            <consortium name="DOE Joint Genome Institute"/>
            <consortium name="Mycorrhizal Genomics Consortium"/>
            <person name="Kohler A."/>
            <person name="Kuo A."/>
            <person name="Nagy L.G."/>
            <person name="Floudas D."/>
            <person name="Copeland A."/>
            <person name="Barry K.W."/>
            <person name="Cichocki N."/>
            <person name="Veneault-Fourrey C."/>
            <person name="LaButti K."/>
            <person name="Lindquist E.A."/>
            <person name="Lipzen A."/>
            <person name="Lundell T."/>
            <person name="Morin E."/>
            <person name="Murat C."/>
            <person name="Riley R."/>
            <person name="Ohm R."/>
            <person name="Sun H."/>
            <person name="Tunlid A."/>
            <person name="Henrissat B."/>
            <person name="Grigoriev I.V."/>
            <person name="Hibbett D.S."/>
            <person name="Martin F."/>
        </authorList>
    </citation>
    <scope>NUCLEOTIDE SEQUENCE [LARGE SCALE GENOMIC DNA]</scope>
    <source>
        <strain evidence="1 2">SS14</strain>
    </source>
</reference>
<proteinExistence type="predicted"/>
<dbReference type="AlphaFoldDB" id="A0A0C9VUY9"/>
<evidence type="ECO:0008006" key="3">
    <source>
        <dbReference type="Google" id="ProtNLM"/>
    </source>
</evidence>
<dbReference type="EMBL" id="KN837132">
    <property type="protein sequence ID" value="KIJ42086.1"/>
    <property type="molecule type" value="Genomic_DNA"/>
</dbReference>
<evidence type="ECO:0000313" key="1">
    <source>
        <dbReference type="EMBL" id="KIJ42086.1"/>
    </source>
</evidence>
<dbReference type="InterPro" id="IPR032675">
    <property type="entry name" value="LRR_dom_sf"/>
</dbReference>
<dbReference type="Gene3D" id="3.80.10.10">
    <property type="entry name" value="Ribonuclease Inhibitor"/>
    <property type="match status" value="1"/>
</dbReference>
<dbReference type="SUPFAM" id="SSF52047">
    <property type="entry name" value="RNI-like"/>
    <property type="match status" value="1"/>
</dbReference>
<keyword evidence="2" id="KW-1185">Reference proteome</keyword>
<protein>
    <recommendedName>
        <fullName evidence="3">F-box domain-containing protein</fullName>
    </recommendedName>
</protein>
<gene>
    <name evidence="1" type="ORF">M422DRAFT_254786</name>
</gene>
<organism evidence="1 2">
    <name type="scientific">Sphaerobolus stellatus (strain SS14)</name>
    <dbReference type="NCBI Taxonomy" id="990650"/>
    <lineage>
        <taxon>Eukaryota</taxon>
        <taxon>Fungi</taxon>
        <taxon>Dikarya</taxon>
        <taxon>Basidiomycota</taxon>
        <taxon>Agaricomycotina</taxon>
        <taxon>Agaricomycetes</taxon>
        <taxon>Phallomycetidae</taxon>
        <taxon>Geastrales</taxon>
        <taxon>Sphaerobolaceae</taxon>
        <taxon>Sphaerobolus</taxon>
    </lineage>
</organism>
<dbReference type="Proteomes" id="UP000054279">
    <property type="component" value="Unassembled WGS sequence"/>
</dbReference>
<evidence type="ECO:0000313" key="2">
    <source>
        <dbReference type="Proteomes" id="UP000054279"/>
    </source>
</evidence>
<name>A0A0C9VUY9_SPHS4</name>